<keyword evidence="2" id="KW-1185">Reference proteome</keyword>
<protein>
    <submittedName>
        <fullName evidence="1">Uncharacterized protein</fullName>
    </submittedName>
</protein>
<dbReference type="AlphaFoldDB" id="A0ABD1N625"/>
<gene>
    <name evidence="1" type="ORF">Fmac_004843</name>
</gene>
<comment type="caution">
    <text evidence="1">The sequence shown here is derived from an EMBL/GenBank/DDBJ whole genome shotgun (WGS) entry which is preliminary data.</text>
</comment>
<dbReference type="Proteomes" id="UP001603857">
    <property type="component" value="Unassembled WGS sequence"/>
</dbReference>
<evidence type="ECO:0000313" key="1">
    <source>
        <dbReference type="EMBL" id="KAL2343558.1"/>
    </source>
</evidence>
<name>A0ABD1N625_9FABA</name>
<accession>A0ABD1N625</accession>
<dbReference type="EMBL" id="JBGMDY010000002">
    <property type="protein sequence ID" value="KAL2343558.1"/>
    <property type="molecule type" value="Genomic_DNA"/>
</dbReference>
<organism evidence="1 2">
    <name type="scientific">Flemingia macrophylla</name>
    <dbReference type="NCBI Taxonomy" id="520843"/>
    <lineage>
        <taxon>Eukaryota</taxon>
        <taxon>Viridiplantae</taxon>
        <taxon>Streptophyta</taxon>
        <taxon>Embryophyta</taxon>
        <taxon>Tracheophyta</taxon>
        <taxon>Spermatophyta</taxon>
        <taxon>Magnoliopsida</taxon>
        <taxon>eudicotyledons</taxon>
        <taxon>Gunneridae</taxon>
        <taxon>Pentapetalae</taxon>
        <taxon>rosids</taxon>
        <taxon>fabids</taxon>
        <taxon>Fabales</taxon>
        <taxon>Fabaceae</taxon>
        <taxon>Papilionoideae</taxon>
        <taxon>50 kb inversion clade</taxon>
        <taxon>NPAAA clade</taxon>
        <taxon>indigoferoid/millettioid clade</taxon>
        <taxon>Phaseoleae</taxon>
        <taxon>Flemingia</taxon>
    </lineage>
</organism>
<evidence type="ECO:0000313" key="2">
    <source>
        <dbReference type="Proteomes" id="UP001603857"/>
    </source>
</evidence>
<reference evidence="1 2" key="1">
    <citation type="submission" date="2024-08" db="EMBL/GenBank/DDBJ databases">
        <title>Insights into the chromosomal genome structure of Flemingia macrophylla.</title>
        <authorList>
            <person name="Ding Y."/>
            <person name="Zhao Y."/>
            <person name="Bi W."/>
            <person name="Wu M."/>
            <person name="Zhao G."/>
            <person name="Gong Y."/>
            <person name="Li W."/>
            <person name="Zhang P."/>
        </authorList>
    </citation>
    <scope>NUCLEOTIDE SEQUENCE [LARGE SCALE GENOMIC DNA]</scope>
    <source>
        <strain evidence="1">DYQJB</strain>
        <tissue evidence="1">Leaf</tissue>
    </source>
</reference>
<proteinExistence type="predicted"/>
<sequence>MGIVADKKEGGGLFIWFRELNRQRGFAEVKSHVNPAPSLVTPRTPLMFKAMTATAYLKGYVSKELRGKSFLDSVRIHAEN</sequence>